<dbReference type="EMBL" id="MLJW01000121">
    <property type="protein sequence ID" value="OIQ98257.1"/>
    <property type="molecule type" value="Genomic_DNA"/>
</dbReference>
<sequence length="62" mass="6855">MQSSPSSEPALSERLRLIVESFLRLTGKMSIKGGVKVPEKSRKGSSHRTSILILTTFNRSHS</sequence>
<accession>A0A1J5RRC7</accession>
<organism evidence="1">
    <name type="scientific">mine drainage metagenome</name>
    <dbReference type="NCBI Taxonomy" id="410659"/>
    <lineage>
        <taxon>unclassified sequences</taxon>
        <taxon>metagenomes</taxon>
        <taxon>ecological metagenomes</taxon>
    </lineage>
</organism>
<reference evidence="1" key="1">
    <citation type="submission" date="2016-10" db="EMBL/GenBank/DDBJ databases">
        <title>Sequence of Gallionella enrichment culture.</title>
        <authorList>
            <person name="Poehlein A."/>
            <person name="Muehling M."/>
            <person name="Daniel R."/>
        </authorList>
    </citation>
    <scope>NUCLEOTIDE SEQUENCE</scope>
</reference>
<evidence type="ECO:0000313" key="1">
    <source>
        <dbReference type="EMBL" id="OIQ98257.1"/>
    </source>
</evidence>
<dbReference type="AlphaFoldDB" id="A0A1J5RRC7"/>
<name>A0A1J5RRC7_9ZZZZ</name>
<gene>
    <name evidence="1" type="ORF">GALL_196860</name>
</gene>
<protein>
    <submittedName>
        <fullName evidence="1">Uncharacterized protein</fullName>
    </submittedName>
</protein>
<proteinExistence type="predicted"/>
<comment type="caution">
    <text evidence="1">The sequence shown here is derived from an EMBL/GenBank/DDBJ whole genome shotgun (WGS) entry which is preliminary data.</text>
</comment>